<dbReference type="AlphaFoldDB" id="A0A1P8KCW3"/>
<evidence type="ECO:0000313" key="6">
    <source>
        <dbReference type="EMBL" id="APW43864.1"/>
    </source>
</evidence>
<dbReference type="PANTHER" id="PTHR34597">
    <property type="entry name" value="SLR1661 PROTEIN"/>
    <property type="match status" value="1"/>
</dbReference>
<keyword evidence="2" id="KW-0812">Transmembrane</keyword>
<reference evidence="6 7" key="1">
    <citation type="submission" date="2017-01" db="EMBL/GenBank/DDBJ databases">
        <authorList>
            <person name="Mah S.A."/>
            <person name="Swanson W.J."/>
            <person name="Moy G.W."/>
            <person name="Vacquier V.D."/>
        </authorList>
    </citation>
    <scope>NUCLEOTIDE SEQUENCE [LARGE SCALE GENOMIC DNA]</scope>
    <source>
        <strain evidence="6 7">DSM 22694</strain>
    </source>
</reference>
<protein>
    <recommendedName>
        <fullName evidence="8">POTRA domain-containing protein</fullName>
    </recommendedName>
</protein>
<feature type="domain" description="Haemolysin activator HlyB C-terminal" evidence="4">
    <location>
        <begin position="166"/>
        <end position="476"/>
    </location>
</feature>
<evidence type="ECO:0000256" key="2">
    <source>
        <dbReference type="ARBA" id="ARBA00022692"/>
    </source>
</evidence>
<dbReference type="InterPro" id="IPR013686">
    <property type="entry name" value="Polypept-transport_assoc_ShlB"/>
</dbReference>
<dbReference type="GO" id="GO:0098046">
    <property type="term" value="C:type V protein secretion system complex"/>
    <property type="evidence" value="ECO:0007669"/>
    <property type="project" value="TreeGrafter"/>
</dbReference>
<dbReference type="STRING" id="1484693.RS694_15880"/>
<proteinExistence type="predicted"/>
<dbReference type="Pfam" id="PF08479">
    <property type="entry name" value="POTRA_2"/>
    <property type="match status" value="1"/>
</dbReference>
<dbReference type="InterPro" id="IPR005565">
    <property type="entry name" value="Hemolysn_activator_HlyB_C"/>
</dbReference>
<evidence type="ECO:0000259" key="5">
    <source>
        <dbReference type="Pfam" id="PF08479"/>
    </source>
</evidence>
<dbReference type="PANTHER" id="PTHR34597:SF6">
    <property type="entry name" value="BLR6126 PROTEIN"/>
    <property type="match status" value="1"/>
</dbReference>
<gene>
    <name evidence="6" type="ORF">RS694_15880</name>
</gene>
<keyword evidence="1" id="KW-1134">Transmembrane beta strand</keyword>
<keyword evidence="1" id="KW-0472">Membrane</keyword>
<dbReference type="Gene3D" id="2.40.160.50">
    <property type="entry name" value="membrane protein fhac: a member of the omp85/tpsb transporter family"/>
    <property type="match status" value="1"/>
</dbReference>
<sequence>MAAAALQAMAQQQGVPAATGASTQFRISGFELTGDIPLSQDETTRILAPFIVPQASLDTLQKASAALEAALKAKGYALHRVSLPAQELGGKVTLAIVKFVIGKITLEGNANFSDTNVRASVPELREGETPNFKILAVQTAIANENPSKQVQVTVKESDEADKIDAKISIKDVRPWNASVNWANTGSNSTGNDRLTVALGHVNLLDRDHQLSVAYTTSLERSETVKQLGLNYRIPLYQQGGVVGVSYTNSDVIGNFGSFTSSGAGQTYGVNYSLYMPPEGGNRRYWTVSLDEKQFDASKINGVVIPGQSDRGSRPVTLGYTSRMESDTSIWSYNADVAFNLPGSSGNNLSAYKTEDARIGTVNWSVLHAGVSYLAPLPGGWLWSARAQVQYSGDALIAGEQFGLGGATSVRGTGERMISGDNGGIVNLEVSTFEFRPGLRLVGFVDAGWLNSNNTAAGTAGKLAMDQLASAGLGLRFNSPSFNLSAEWGHITSGATQPVGGNPALPKAGDEKLHVSVTARF</sequence>
<accession>A0A1P8KCW3</accession>
<dbReference type="Gene3D" id="3.10.20.310">
    <property type="entry name" value="membrane protein fhac"/>
    <property type="match status" value="1"/>
</dbReference>
<keyword evidence="7" id="KW-1185">Reference proteome</keyword>
<dbReference type="Proteomes" id="UP000186110">
    <property type="component" value="Chromosome"/>
</dbReference>
<organism evidence="6 7">
    <name type="scientific">Rhodoferax saidenbachensis</name>
    <dbReference type="NCBI Taxonomy" id="1484693"/>
    <lineage>
        <taxon>Bacteria</taxon>
        <taxon>Pseudomonadati</taxon>
        <taxon>Pseudomonadota</taxon>
        <taxon>Betaproteobacteria</taxon>
        <taxon>Burkholderiales</taxon>
        <taxon>Comamonadaceae</taxon>
        <taxon>Rhodoferax</taxon>
    </lineage>
</organism>
<dbReference type="GO" id="GO:0008320">
    <property type="term" value="F:protein transmembrane transporter activity"/>
    <property type="evidence" value="ECO:0007669"/>
    <property type="project" value="TreeGrafter"/>
</dbReference>
<evidence type="ECO:0000256" key="3">
    <source>
        <dbReference type="ARBA" id="ARBA00023237"/>
    </source>
</evidence>
<evidence type="ECO:0000259" key="4">
    <source>
        <dbReference type="Pfam" id="PF03865"/>
    </source>
</evidence>
<evidence type="ECO:0000256" key="1">
    <source>
        <dbReference type="ARBA" id="ARBA00022452"/>
    </source>
</evidence>
<keyword evidence="3" id="KW-0998">Cell outer membrane</keyword>
<evidence type="ECO:0000313" key="7">
    <source>
        <dbReference type="Proteomes" id="UP000186110"/>
    </source>
</evidence>
<dbReference type="Pfam" id="PF03865">
    <property type="entry name" value="ShlB"/>
    <property type="match status" value="1"/>
</dbReference>
<dbReference type="eggNOG" id="COG2831">
    <property type="taxonomic scope" value="Bacteria"/>
</dbReference>
<dbReference type="EMBL" id="CP019239">
    <property type="protein sequence ID" value="APW43864.1"/>
    <property type="molecule type" value="Genomic_DNA"/>
</dbReference>
<evidence type="ECO:0008006" key="8">
    <source>
        <dbReference type="Google" id="ProtNLM"/>
    </source>
</evidence>
<dbReference type="KEGG" id="rsb:RS694_15880"/>
<name>A0A1P8KCW3_9BURK</name>
<dbReference type="GO" id="GO:0046819">
    <property type="term" value="P:protein secretion by the type V secretion system"/>
    <property type="evidence" value="ECO:0007669"/>
    <property type="project" value="TreeGrafter"/>
</dbReference>
<dbReference type="InterPro" id="IPR051544">
    <property type="entry name" value="TPS_OM_transporter"/>
</dbReference>
<feature type="domain" description="Polypeptide-transport-associated ShlB-type" evidence="5">
    <location>
        <begin position="25"/>
        <end position="97"/>
    </location>
</feature>